<dbReference type="InterPro" id="IPR001041">
    <property type="entry name" value="2Fe-2S_ferredoxin-type"/>
</dbReference>
<dbReference type="InterPro" id="IPR001433">
    <property type="entry name" value="OxRdtase_FAD/NAD-bd"/>
</dbReference>
<accession>A0A918JHE6</accession>
<dbReference type="Pfam" id="PF00111">
    <property type="entry name" value="Fer2"/>
    <property type="match status" value="1"/>
</dbReference>
<dbReference type="GO" id="GO:0046872">
    <property type="term" value="F:metal ion binding"/>
    <property type="evidence" value="ECO:0007669"/>
    <property type="project" value="UniProtKB-KW"/>
</dbReference>
<dbReference type="Proteomes" id="UP000608345">
    <property type="component" value="Unassembled WGS sequence"/>
</dbReference>
<dbReference type="PROSITE" id="PS00197">
    <property type="entry name" value="2FE2S_FER_1"/>
    <property type="match status" value="1"/>
</dbReference>
<dbReference type="InterPro" id="IPR036010">
    <property type="entry name" value="2Fe-2S_ferredoxin-like_sf"/>
</dbReference>
<dbReference type="SUPFAM" id="SSF52343">
    <property type="entry name" value="Ferredoxin reductase-like, C-terminal NADP-linked domain"/>
    <property type="match status" value="1"/>
</dbReference>
<dbReference type="PROSITE" id="PS51384">
    <property type="entry name" value="FAD_FR"/>
    <property type="match status" value="1"/>
</dbReference>
<keyword evidence="10" id="KW-1185">Reference proteome</keyword>
<protein>
    <submittedName>
        <fullName evidence="9">Ferredoxin</fullName>
    </submittedName>
</protein>
<dbReference type="InterPro" id="IPR012675">
    <property type="entry name" value="Beta-grasp_dom_sf"/>
</dbReference>
<dbReference type="InterPro" id="IPR050415">
    <property type="entry name" value="MRET"/>
</dbReference>
<evidence type="ECO:0000256" key="4">
    <source>
        <dbReference type="ARBA" id="ARBA00023002"/>
    </source>
</evidence>
<feature type="domain" description="2Fe-2S ferredoxin-type" evidence="7">
    <location>
        <begin position="235"/>
        <end position="322"/>
    </location>
</feature>
<dbReference type="CDD" id="cd06185">
    <property type="entry name" value="PDR_like"/>
    <property type="match status" value="1"/>
</dbReference>
<dbReference type="Gene3D" id="3.10.20.30">
    <property type="match status" value="1"/>
</dbReference>
<evidence type="ECO:0000256" key="5">
    <source>
        <dbReference type="ARBA" id="ARBA00023004"/>
    </source>
</evidence>
<name>A0A918JHE6_9BURK</name>
<dbReference type="GO" id="GO:0016491">
    <property type="term" value="F:oxidoreductase activity"/>
    <property type="evidence" value="ECO:0007669"/>
    <property type="project" value="UniProtKB-KW"/>
</dbReference>
<evidence type="ECO:0000259" key="8">
    <source>
        <dbReference type="PROSITE" id="PS51384"/>
    </source>
</evidence>
<keyword evidence="4" id="KW-0560">Oxidoreductase</keyword>
<dbReference type="Gene3D" id="2.40.30.10">
    <property type="entry name" value="Translation factors"/>
    <property type="match status" value="1"/>
</dbReference>
<dbReference type="PROSITE" id="PS51085">
    <property type="entry name" value="2FE2S_FER_2"/>
    <property type="match status" value="1"/>
</dbReference>
<dbReference type="InterPro" id="IPR039261">
    <property type="entry name" value="FNR_nucleotide-bd"/>
</dbReference>
<dbReference type="EMBL" id="BMYS01000003">
    <property type="protein sequence ID" value="GGW80405.1"/>
    <property type="molecule type" value="Genomic_DNA"/>
</dbReference>
<dbReference type="RefSeq" id="WP_229793873.1">
    <property type="nucleotide sequence ID" value="NZ_BAABFY010000007.1"/>
</dbReference>
<proteinExistence type="predicted"/>
<comment type="caution">
    <text evidence="9">The sequence shown here is derived from an EMBL/GenBank/DDBJ whole genome shotgun (WGS) entry which is preliminary data.</text>
</comment>
<gene>
    <name evidence="9" type="ORF">GCM10011450_07890</name>
</gene>
<evidence type="ECO:0000256" key="1">
    <source>
        <dbReference type="ARBA" id="ARBA00022630"/>
    </source>
</evidence>
<dbReference type="InterPro" id="IPR006058">
    <property type="entry name" value="2Fe2S_fd_BS"/>
</dbReference>
<keyword evidence="1" id="KW-0285">Flavoprotein</keyword>
<evidence type="ECO:0000256" key="6">
    <source>
        <dbReference type="ARBA" id="ARBA00023014"/>
    </source>
</evidence>
<dbReference type="CDD" id="cd00207">
    <property type="entry name" value="fer2"/>
    <property type="match status" value="1"/>
</dbReference>
<dbReference type="Pfam" id="PF00175">
    <property type="entry name" value="NAD_binding_1"/>
    <property type="match status" value="1"/>
</dbReference>
<dbReference type="GO" id="GO:0051537">
    <property type="term" value="F:2 iron, 2 sulfur cluster binding"/>
    <property type="evidence" value="ECO:0007669"/>
    <property type="project" value="UniProtKB-KW"/>
</dbReference>
<feature type="domain" description="FAD-binding FR-type" evidence="8">
    <location>
        <begin position="3"/>
        <end position="109"/>
    </location>
</feature>
<dbReference type="AlphaFoldDB" id="A0A918JHE6"/>
<evidence type="ECO:0000259" key="7">
    <source>
        <dbReference type="PROSITE" id="PS51085"/>
    </source>
</evidence>
<evidence type="ECO:0000256" key="3">
    <source>
        <dbReference type="ARBA" id="ARBA00022723"/>
    </source>
</evidence>
<evidence type="ECO:0000313" key="10">
    <source>
        <dbReference type="Proteomes" id="UP000608345"/>
    </source>
</evidence>
<dbReference type="PRINTS" id="PR00409">
    <property type="entry name" value="PHDIOXRDTASE"/>
</dbReference>
<evidence type="ECO:0000256" key="2">
    <source>
        <dbReference type="ARBA" id="ARBA00022714"/>
    </source>
</evidence>
<keyword evidence="6" id="KW-0411">Iron-sulfur</keyword>
<evidence type="ECO:0000313" key="9">
    <source>
        <dbReference type="EMBL" id="GGW80405.1"/>
    </source>
</evidence>
<sequence>MMQQILQTRVLKKTMLSDRVVGLTLGLDNGAALPAWEPGAHIELELAAPHTEPLYRQYSLCGQQDNTHAWQIAVLKDEASRGGSVFIHEVLQEGDVVPVSAPKNHFPFAANKKCLFIAGGIGITPIVPMVKAAVAAGLDWQLLYLARNTSDFIFLEDLQQLDRSRIKVHASDVEGQFDLQKTLMAQDGQTTVYSCGPQGLLSALEQYQQEQKELGWKLVLERFAVEADASTLTGNRFTVTLQKSGKRITVDSHETILSALKREGIKVKCSCQNGTCGTCETVVISGQPEHRDFVLSEEERELNETMMICVSRARSAELVLDL</sequence>
<dbReference type="InterPro" id="IPR017927">
    <property type="entry name" value="FAD-bd_FR_type"/>
</dbReference>
<dbReference type="InterPro" id="IPR017938">
    <property type="entry name" value="Riboflavin_synthase-like_b-brl"/>
</dbReference>
<organism evidence="9 10">
    <name type="scientific">Advenella faeciporci</name>
    <dbReference type="NCBI Taxonomy" id="797535"/>
    <lineage>
        <taxon>Bacteria</taxon>
        <taxon>Pseudomonadati</taxon>
        <taxon>Pseudomonadota</taxon>
        <taxon>Betaproteobacteria</taxon>
        <taxon>Burkholderiales</taxon>
        <taxon>Alcaligenaceae</taxon>
    </lineage>
</organism>
<dbReference type="SUPFAM" id="SSF54292">
    <property type="entry name" value="2Fe-2S ferredoxin-like"/>
    <property type="match status" value="1"/>
</dbReference>
<dbReference type="PANTHER" id="PTHR47354:SF1">
    <property type="entry name" value="CARNITINE MONOOXYGENASE REDUCTASE SUBUNIT"/>
    <property type="match status" value="1"/>
</dbReference>
<reference evidence="9" key="1">
    <citation type="journal article" date="2014" name="Int. J. Syst. Evol. Microbiol.">
        <title>Complete genome sequence of Corynebacterium casei LMG S-19264T (=DSM 44701T), isolated from a smear-ripened cheese.</title>
        <authorList>
            <consortium name="US DOE Joint Genome Institute (JGI-PGF)"/>
            <person name="Walter F."/>
            <person name="Albersmeier A."/>
            <person name="Kalinowski J."/>
            <person name="Ruckert C."/>
        </authorList>
    </citation>
    <scope>NUCLEOTIDE SEQUENCE</scope>
    <source>
        <strain evidence="9">KCTC 23732</strain>
    </source>
</reference>
<keyword evidence="5" id="KW-0408">Iron</keyword>
<dbReference type="Gene3D" id="3.40.50.80">
    <property type="entry name" value="Nucleotide-binding domain of ferredoxin-NADP reductase (FNR) module"/>
    <property type="match status" value="1"/>
</dbReference>
<dbReference type="PANTHER" id="PTHR47354">
    <property type="entry name" value="NADH OXIDOREDUCTASE HCR"/>
    <property type="match status" value="1"/>
</dbReference>
<dbReference type="SUPFAM" id="SSF63380">
    <property type="entry name" value="Riboflavin synthase domain-like"/>
    <property type="match status" value="1"/>
</dbReference>
<keyword evidence="2" id="KW-0001">2Fe-2S</keyword>
<reference evidence="9" key="2">
    <citation type="submission" date="2020-09" db="EMBL/GenBank/DDBJ databases">
        <authorList>
            <person name="Sun Q."/>
            <person name="Kim S."/>
        </authorList>
    </citation>
    <scope>NUCLEOTIDE SEQUENCE</scope>
    <source>
        <strain evidence="9">KCTC 23732</strain>
    </source>
</reference>
<keyword evidence="3" id="KW-0479">Metal-binding</keyword>